<evidence type="ECO:0000313" key="1">
    <source>
        <dbReference type="EMBL" id="EKC70800.1"/>
    </source>
</evidence>
<protein>
    <submittedName>
        <fullName evidence="1">Uncharacterized protein</fullName>
    </submittedName>
</protein>
<sequence>MTIEIEEVTVKDGIVRITALNCSEENLQKLERLRDDCYQKELQFVFDTRNNKSDCIYLTYWLHHQKVTAGCKTYGEAFYRIRGTVTTISGKYLEPAA</sequence>
<gene>
    <name evidence="1" type="ORF">OBE_03706</name>
</gene>
<organism evidence="1">
    <name type="scientific">human gut metagenome</name>
    <dbReference type="NCBI Taxonomy" id="408170"/>
    <lineage>
        <taxon>unclassified sequences</taxon>
        <taxon>metagenomes</taxon>
        <taxon>organismal metagenomes</taxon>
    </lineage>
</organism>
<dbReference type="AlphaFoldDB" id="K1TX97"/>
<reference evidence="1" key="1">
    <citation type="journal article" date="2013" name="Environ. Microbiol.">
        <title>Microbiota from the distal guts of lean and obese adolescents exhibit partial functional redundancy besides clear differences in community structure.</title>
        <authorList>
            <person name="Ferrer M."/>
            <person name="Ruiz A."/>
            <person name="Lanza F."/>
            <person name="Haange S.B."/>
            <person name="Oberbach A."/>
            <person name="Till H."/>
            <person name="Bargiela R."/>
            <person name="Campoy C."/>
            <person name="Segura M.T."/>
            <person name="Richter M."/>
            <person name="von Bergen M."/>
            <person name="Seifert J."/>
            <person name="Suarez A."/>
        </authorList>
    </citation>
    <scope>NUCLEOTIDE SEQUENCE</scope>
</reference>
<proteinExistence type="predicted"/>
<dbReference type="EMBL" id="AJWZ01002495">
    <property type="protein sequence ID" value="EKC70800.1"/>
    <property type="molecule type" value="Genomic_DNA"/>
</dbReference>
<name>K1TX97_9ZZZZ</name>
<accession>K1TX97</accession>
<comment type="caution">
    <text evidence="1">The sequence shown here is derived from an EMBL/GenBank/DDBJ whole genome shotgun (WGS) entry which is preliminary data.</text>
</comment>